<keyword evidence="2" id="KW-1185">Reference proteome</keyword>
<comment type="caution">
    <text evidence="1">The sequence shown here is derived from an EMBL/GenBank/DDBJ whole genome shotgun (WGS) entry which is preliminary data.</text>
</comment>
<proteinExistence type="predicted"/>
<organism evidence="1 2">
    <name type="scientific">Canavalia gladiata</name>
    <name type="common">Sword bean</name>
    <name type="synonym">Dolichos gladiatus</name>
    <dbReference type="NCBI Taxonomy" id="3824"/>
    <lineage>
        <taxon>Eukaryota</taxon>
        <taxon>Viridiplantae</taxon>
        <taxon>Streptophyta</taxon>
        <taxon>Embryophyta</taxon>
        <taxon>Tracheophyta</taxon>
        <taxon>Spermatophyta</taxon>
        <taxon>Magnoliopsida</taxon>
        <taxon>eudicotyledons</taxon>
        <taxon>Gunneridae</taxon>
        <taxon>Pentapetalae</taxon>
        <taxon>rosids</taxon>
        <taxon>fabids</taxon>
        <taxon>Fabales</taxon>
        <taxon>Fabaceae</taxon>
        <taxon>Papilionoideae</taxon>
        <taxon>50 kb inversion clade</taxon>
        <taxon>NPAAA clade</taxon>
        <taxon>indigoferoid/millettioid clade</taxon>
        <taxon>Phaseoleae</taxon>
        <taxon>Canavalia</taxon>
    </lineage>
</organism>
<dbReference type="Proteomes" id="UP001367508">
    <property type="component" value="Unassembled WGS sequence"/>
</dbReference>
<accession>A0AAN9LMJ6</accession>
<evidence type="ECO:0000313" key="2">
    <source>
        <dbReference type="Proteomes" id="UP001367508"/>
    </source>
</evidence>
<name>A0AAN9LMJ6_CANGL</name>
<evidence type="ECO:0000313" key="1">
    <source>
        <dbReference type="EMBL" id="KAK7338381.1"/>
    </source>
</evidence>
<gene>
    <name evidence="1" type="ORF">VNO77_18988</name>
</gene>
<reference evidence="1 2" key="1">
    <citation type="submission" date="2024-01" db="EMBL/GenBank/DDBJ databases">
        <title>The genomes of 5 underutilized Papilionoideae crops provide insights into root nodulation and disease resistanc.</title>
        <authorList>
            <person name="Jiang F."/>
        </authorList>
    </citation>
    <scope>NUCLEOTIDE SEQUENCE [LARGE SCALE GENOMIC DNA]</scope>
    <source>
        <strain evidence="1">LVBAO_FW01</strain>
        <tissue evidence="1">Leaves</tissue>
    </source>
</reference>
<sequence length="141" mass="15684">MELLSEILLPFPSTLRHVAFLSINTSSKWSGYIFLSLKLLDQSCYQVLGTYPLGPRLQLQSQVYDGDTELGITFCGLIIEIQLGMIEHLFTDAPLKLASQILLTNSATYSSSCQLYVHALTFNILLNSETLSGKLMTEFDA</sequence>
<protein>
    <submittedName>
        <fullName evidence="1">Uncharacterized protein</fullName>
    </submittedName>
</protein>
<dbReference type="EMBL" id="JAYMYQ010000004">
    <property type="protein sequence ID" value="KAK7338381.1"/>
    <property type="molecule type" value="Genomic_DNA"/>
</dbReference>
<dbReference type="AlphaFoldDB" id="A0AAN9LMJ6"/>